<dbReference type="Proteomes" id="UP000298438">
    <property type="component" value="Unassembled WGS sequence"/>
</dbReference>
<evidence type="ECO:0000256" key="6">
    <source>
        <dbReference type="ARBA" id="ARBA00023052"/>
    </source>
</evidence>
<evidence type="ECO:0000256" key="7">
    <source>
        <dbReference type="ARBA" id="ARBA00023317"/>
    </source>
</evidence>
<dbReference type="SUPFAM" id="SSF52922">
    <property type="entry name" value="TK C-terminal domain-like"/>
    <property type="match status" value="1"/>
</dbReference>
<evidence type="ECO:0000259" key="12">
    <source>
        <dbReference type="Pfam" id="PF17831"/>
    </source>
</evidence>
<keyword evidence="5 9" id="KW-0560">Oxidoreductase</keyword>
<dbReference type="InterPro" id="IPR004660">
    <property type="entry name" value="PDH_E1"/>
</dbReference>
<dbReference type="PANTHER" id="PTHR43825:SF3">
    <property type="entry name" value="PYRUVATE DEHYDROGENASE E1 COMPONENT"/>
    <property type="match status" value="1"/>
</dbReference>
<dbReference type="Pfam" id="PF17831">
    <property type="entry name" value="PDH_E1_M"/>
    <property type="match status" value="1"/>
</dbReference>
<evidence type="ECO:0000256" key="9">
    <source>
        <dbReference type="PIRNR" id="PIRNR000156"/>
    </source>
</evidence>
<keyword evidence="15" id="KW-1185">Reference proteome</keyword>
<dbReference type="InterPro" id="IPR035807">
    <property type="entry name" value="PDC_E1_N"/>
</dbReference>
<keyword evidence="7 9" id="KW-0670">Pyruvate</keyword>
<proteinExistence type="predicted"/>
<organism evidence="14 15">
    <name type="scientific">Zemynaea arenosa</name>
    <dbReference type="NCBI Taxonomy" id="2561931"/>
    <lineage>
        <taxon>Bacteria</taxon>
        <taxon>Pseudomonadati</taxon>
        <taxon>Pseudomonadota</taxon>
        <taxon>Betaproteobacteria</taxon>
        <taxon>Burkholderiales</taxon>
        <taxon>Oxalobacteraceae</taxon>
        <taxon>Telluria group</taxon>
        <taxon>Zemynaea</taxon>
    </lineage>
</organism>
<dbReference type="EMBL" id="SPVF01000025">
    <property type="protein sequence ID" value="TFW29141.1"/>
    <property type="molecule type" value="Genomic_DNA"/>
</dbReference>
<feature type="domain" description="Transketolase N-terminal" evidence="11">
    <location>
        <begin position="368"/>
        <end position="432"/>
    </location>
</feature>
<comment type="catalytic activity">
    <reaction evidence="8 9">
        <text>N(6)-[(R)-lipoyl]-L-lysyl-[protein] + pyruvate + H(+) = N(6)-[(R)-S(8)-acetyldihydrolipoyl]-L-lysyl-[protein] + CO2</text>
        <dbReference type="Rhea" id="RHEA:19189"/>
        <dbReference type="Rhea" id="RHEA-COMP:10474"/>
        <dbReference type="Rhea" id="RHEA-COMP:10478"/>
        <dbReference type="ChEBI" id="CHEBI:15361"/>
        <dbReference type="ChEBI" id="CHEBI:15378"/>
        <dbReference type="ChEBI" id="CHEBI:16526"/>
        <dbReference type="ChEBI" id="CHEBI:83099"/>
        <dbReference type="ChEBI" id="CHEBI:83111"/>
        <dbReference type="EC" id="1.2.4.1"/>
    </reaction>
</comment>
<dbReference type="OrthoDB" id="9759664at2"/>
<accession>A0A4Y9SRB6</accession>
<evidence type="ECO:0000259" key="11">
    <source>
        <dbReference type="Pfam" id="PF00456"/>
    </source>
</evidence>
<dbReference type="PANTHER" id="PTHR43825">
    <property type="entry name" value="PYRUVATE DEHYDROGENASE E1 COMPONENT"/>
    <property type="match status" value="1"/>
</dbReference>
<dbReference type="Pfam" id="PF22613">
    <property type="entry name" value="Transketolase_C_1"/>
    <property type="match status" value="1"/>
</dbReference>
<dbReference type="InterPro" id="IPR055152">
    <property type="entry name" value="Transketolase-like_C_2"/>
</dbReference>
<reference evidence="14 15" key="1">
    <citation type="submission" date="2019-03" db="EMBL/GenBank/DDBJ databases">
        <title>Draft Genome Sequence of Massilia arenosa sp. nov., a Novel Massilia Species Isolated from a Sandy-loam Maize Soil.</title>
        <authorList>
            <person name="Raths R."/>
            <person name="Peta V."/>
            <person name="Bucking H."/>
        </authorList>
    </citation>
    <scope>NUCLEOTIDE SEQUENCE [LARGE SCALE GENOMIC DNA]</scope>
    <source>
        <strain evidence="14 15">MC02</strain>
    </source>
</reference>
<feature type="domain" description="Transketolase-like C-terminal" evidence="13">
    <location>
        <begin position="720"/>
        <end position="855"/>
    </location>
</feature>
<feature type="binding site" evidence="10">
    <location>
        <position position="237"/>
    </location>
    <ligand>
        <name>Mg(2+)</name>
        <dbReference type="ChEBI" id="CHEBI:18420"/>
    </ligand>
</feature>
<evidence type="ECO:0000256" key="8">
    <source>
        <dbReference type="ARBA" id="ARBA00051231"/>
    </source>
</evidence>
<evidence type="ECO:0000256" key="3">
    <source>
        <dbReference type="ARBA" id="ARBA00012281"/>
    </source>
</evidence>
<dbReference type="InterPro" id="IPR041621">
    <property type="entry name" value="PDH_E1_M"/>
</dbReference>
<dbReference type="AlphaFoldDB" id="A0A4Y9SRB6"/>
<comment type="function">
    <text evidence="2 9">Component of the pyruvate dehydrogenase (PDH) complex, that catalyzes the overall conversion of pyruvate to acetyl-CoA and CO(2).</text>
</comment>
<dbReference type="Gene3D" id="3.40.50.970">
    <property type="match status" value="2"/>
</dbReference>
<protein>
    <recommendedName>
        <fullName evidence="4 9">Pyruvate dehydrogenase E1 component</fullName>
        <ecNumber evidence="3 9">1.2.4.1</ecNumber>
    </recommendedName>
</protein>
<keyword evidence="10" id="KW-0479">Metal-binding</keyword>
<evidence type="ECO:0000256" key="4">
    <source>
        <dbReference type="ARBA" id="ARBA00017172"/>
    </source>
</evidence>
<gene>
    <name evidence="14" type="primary">aceE</name>
    <name evidence="14" type="ORF">E4L96_01750</name>
</gene>
<comment type="cofactor">
    <cofactor evidence="10">
        <name>Mg(2+)</name>
        <dbReference type="ChEBI" id="CHEBI:18420"/>
    </cofactor>
</comment>
<dbReference type="InterPro" id="IPR009014">
    <property type="entry name" value="Transketo_C/PFOR_II"/>
</dbReference>
<dbReference type="FunFam" id="3.40.50.970:FF:000011">
    <property type="entry name" value="Pyruvate dehydrogenase E1 component"/>
    <property type="match status" value="1"/>
</dbReference>
<evidence type="ECO:0000313" key="14">
    <source>
        <dbReference type="EMBL" id="TFW29141.1"/>
    </source>
</evidence>
<feature type="binding site" evidence="10">
    <location>
        <position position="267"/>
    </location>
    <ligand>
        <name>Mg(2+)</name>
        <dbReference type="ChEBI" id="CHEBI:18420"/>
    </ligand>
</feature>
<sequence length="898" mass="100448">MSAQLDQLTSQAANDPDTLETKEWLEALEAVIENEGPERAHYLMERLVDLARRRGAHIPFSSNTAYVNTIPAHLEAHCPGNLEYEERLRSWMRWNAMAMVVKANRADGDLGGHISSFASLANMLGIGFNHFWRAPTADFGGDLLYIQGHSSPGIYARAFLEGRLSEDQLLSFRREVDGKGLSSYPHPKLMPNFWQFPTVSMGLGPLTAIYQARFLKYLHARNIADTAGRKVWVFCGDGEMDEPESMGAIGMAAREKLDNLVMIINCNLQRLDGPVRGNGKIIQEMEADFRGAGWNVVKVIWGPGWDALLAKDKDGILQKVMMETVDGEYQNYKAKDGAYVRKHFFGKHPKLLEMVANMTDDDIWRLTRGGHDPHKIYAAFKVAQEHKGQPTVLLVKTIKGFGMGKSGEARNTAHQTKKLDDEAIREMRDRFAIPIPDDQLKDIPFYKPADDAPEMQYLQERRRALGGYLPQRRAQASESLPVPALSAFQNVLDATAEGREISTTQSFVRIISTLLRDQALGQRVVPILVDESRTFGMEGLFRQIGIFSQQGQLYEPVDKDQVMYYREDKAGQILQEGINEAGGMSSWIAAATSYSTNNRIMIPFYIFYSMFGLQRVGDLAWAAGDMRARGFLLGGTAGRTTLNGEGLQHEDGHSHIMAATIPNCMPYDPSFAHEVAVIIQDGLRRMVQDQEDVFYYITLMNENYPQPGLKPGQEEGILKGMYLLQEGAKNTKHRVQLIGSGTILRESIEAAKLLEQDWGIGADIWSAPSLTLVARDGQDCERWNLVNPDKPARIPYVTGLLEPTSGPIVATTDYMKLFSEQIRAFMPKGRNYKVLGTDGFGRSDSRVKLREFFEVNRYYVTVAALKALAEDGVIDTSVVTQAIQKYGIDPNKPNPVTQ</sequence>
<evidence type="ECO:0000259" key="13">
    <source>
        <dbReference type="Pfam" id="PF22613"/>
    </source>
</evidence>
<dbReference type="GO" id="GO:0004739">
    <property type="term" value="F:pyruvate dehydrogenase (acetyl-transferring) activity"/>
    <property type="evidence" value="ECO:0007669"/>
    <property type="project" value="UniProtKB-EC"/>
</dbReference>
<dbReference type="RefSeq" id="WP_135205523.1">
    <property type="nucleotide sequence ID" value="NZ_SPVF01000025.1"/>
</dbReference>
<dbReference type="NCBIfam" id="TIGR00759">
    <property type="entry name" value="aceE"/>
    <property type="match status" value="1"/>
</dbReference>
<feature type="binding site" evidence="10">
    <location>
        <position position="269"/>
    </location>
    <ligand>
        <name>Mg(2+)</name>
        <dbReference type="ChEBI" id="CHEBI:18420"/>
    </ligand>
</feature>
<name>A0A4Y9SRB6_9BURK</name>
<dbReference type="SUPFAM" id="SSF52518">
    <property type="entry name" value="Thiamin diphosphate-binding fold (THDP-binding)"/>
    <property type="match status" value="2"/>
</dbReference>
<dbReference type="InterPro" id="IPR029061">
    <property type="entry name" value="THDP-binding"/>
</dbReference>
<evidence type="ECO:0000256" key="10">
    <source>
        <dbReference type="PIRSR" id="PIRSR000156-1"/>
    </source>
</evidence>
<evidence type="ECO:0000256" key="1">
    <source>
        <dbReference type="ARBA" id="ARBA00001964"/>
    </source>
</evidence>
<keyword evidence="10" id="KW-0460">Magnesium</keyword>
<dbReference type="GO" id="GO:0046872">
    <property type="term" value="F:metal ion binding"/>
    <property type="evidence" value="ECO:0007669"/>
    <property type="project" value="UniProtKB-KW"/>
</dbReference>
<comment type="cofactor">
    <cofactor evidence="1 9">
        <name>thiamine diphosphate</name>
        <dbReference type="ChEBI" id="CHEBI:58937"/>
    </cofactor>
</comment>
<keyword evidence="6 9" id="KW-0786">Thiamine pyrophosphate</keyword>
<dbReference type="PIRSF" id="PIRSF000156">
    <property type="entry name" value="Pyruvate_dh_E1"/>
    <property type="match status" value="1"/>
</dbReference>
<comment type="caution">
    <text evidence="14">The sequence shown here is derived from an EMBL/GenBank/DDBJ whole genome shotgun (WGS) entry which is preliminary data.</text>
</comment>
<evidence type="ECO:0000256" key="5">
    <source>
        <dbReference type="ARBA" id="ARBA00023002"/>
    </source>
</evidence>
<dbReference type="InterPro" id="IPR005474">
    <property type="entry name" value="Transketolase_N"/>
</dbReference>
<dbReference type="CDD" id="cd02017">
    <property type="entry name" value="TPP_E1_EcPDC_like"/>
    <property type="match status" value="1"/>
</dbReference>
<evidence type="ECO:0000256" key="2">
    <source>
        <dbReference type="ARBA" id="ARBA00003157"/>
    </source>
</evidence>
<dbReference type="InterPro" id="IPR051157">
    <property type="entry name" value="PDH/Transketolase"/>
</dbReference>
<feature type="domain" description="Transketolase N-terminal" evidence="11">
    <location>
        <begin position="147"/>
        <end position="300"/>
    </location>
</feature>
<dbReference type="Pfam" id="PF00456">
    <property type="entry name" value="Transketolase_N"/>
    <property type="match status" value="2"/>
</dbReference>
<feature type="domain" description="Pyruvate dehydrogenase E1 component middle" evidence="12">
    <location>
        <begin position="495"/>
        <end position="707"/>
    </location>
</feature>
<dbReference type="EC" id="1.2.4.1" evidence="3 9"/>
<evidence type="ECO:0000313" key="15">
    <source>
        <dbReference type="Proteomes" id="UP000298438"/>
    </source>
</evidence>
<dbReference type="Gene3D" id="3.40.50.920">
    <property type="match status" value="1"/>
</dbReference>